<proteinExistence type="predicted"/>
<gene>
    <name evidence="1" type="ORF">BST85_06605</name>
</gene>
<keyword evidence="2" id="KW-1185">Reference proteome</keyword>
<dbReference type="Gene3D" id="2.130.10.10">
    <property type="entry name" value="YVTN repeat-like/Quinoprotein amine dehydrogenase"/>
    <property type="match status" value="1"/>
</dbReference>
<evidence type="ECO:0000313" key="2">
    <source>
        <dbReference type="Proteomes" id="UP000239800"/>
    </source>
</evidence>
<dbReference type="EMBL" id="MQUB01000001">
    <property type="protein sequence ID" value="PQB04603.1"/>
    <property type="molecule type" value="Genomic_DNA"/>
</dbReference>
<comment type="caution">
    <text evidence="1">The sequence shown here is derived from an EMBL/GenBank/DDBJ whole genome shotgun (WGS) entry which is preliminary data.</text>
</comment>
<dbReference type="AlphaFoldDB" id="A0A2S7KPV5"/>
<reference evidence="1 2" key="1">
    <citation type="submission" date="2016-11" db="EMBL/GenBank/DDBJ databases">
        <title>Trade-off between light-utilization and light-protection in marine flavobacteria.</title>
        <authorList>
            <person name="Kumagai Y."/>
        </authorList>
    </citation>
    <scope>NUCLEOTIDE SEQUENCE [LARGE SCALE GENOMIC DNA]</scope>
    <source>
        <strain evidence="1 2">NBRC 107741</strain>
    </source>
</reference>
<evidence type="ECO:0000313" key="1">
    <source>
        <dbReference type="EMBL" id="PQB04603.1"/>
    </source>
</evidence>
<accession>A0A2S7KPV5</accession>
<sequence>MRYPLTILLLVLTLIGCMSEDSKEFTRVTIEPVYLDSLSIRAIEPLDADRVWFAANAGRVGLIDKGVPKLATIKYQDSLLNFRSVAATSEAAFVLSIGSPAVLYRIGFDGVEATSIEEVYVESGEGVFYDAMAFWNDLEGIAMGDPVDGCLSIILTSDGGKSWSKVKCTEIPPIKEGEAAFAASNSNIALYGQQAWIVTGGNHARVFHSPDKGSSWEVFDTPIVQGGAMTGIYSVDFRDGQNGIIFGGDWEQKNGNTANKAISSDGGKTWKLVSDGMGPGYRSSVRYVPGTEGRGIVALGSPGISYSTDGGEGWIELSDEGFYALEFVNDSLAFASGRNRIVKLKFE</sequence>
<dbReference type="SUPFAM" id="SSF110296">
    <property type="entry name" value="Oligoxyloglucan reducing end-specific cellobiohydrolase"/>
    <property type="match status" value="1"/>
</dbReference>
<dbReference type="RefSeq" id="WP_104812531.1">
    <property type="nucleotide sequence ID" value="NZ_MQUB01000001.1"/>
</dbReference>
<dbReference type="PROSITE" id="PS51257">
    <property type="entry name" value="PROKAR_LIPOPROTEIN"/>
    <property type="match status" value="1"/>
</dbReference>
<organism evidence="1 2">
    <name type="scientific">Aureitalea marina</name>
    <dbReference type="NCBI Taxonomy" id="930804"/>
    <lineage>
        <taxon>Bacteria</taxon>
        <taxon>Pseudomonadati</taxon>
        <taxon>Bacteroidota</taxon>
        <taxon>Flavobacteriia</taxon>
        <taxon>Flavobacteriales</taxon>
        <taxon>Flavobacteriaceae</taxon>
        <taxon>Aureitalea</taxon>
    </lineage>
</organism>
<protein>
    <submittedName>
        <fullName evidence="1">Oxidoreductase</fullName>
    </submittedName>
</protein>
<dbReference type="PANTHER" id="PTHR47199:SF2">
    <property type="entry name" value="PHOTOSYSTEM II STABILITY_ASSEMBLY FACTOR HCF136, CHLOROPLASTIC"/>
    <property type="match status" value="1"/>
</dbReference>
<dbReference type="PANTHER" id="PTHR47199">
    <property type="entry name" value="PHOTOSYSTEM II STABILITY/ASSEMBLY FACTOR HCF136, CHLOROPLASTIC"/>
    <property type="match status" value="1"/>
</dbReference>
<dbReference type="OrthoDB" id="9813892at2"/>
<dbReference type="CDD" id="cd15482">
    <property type="entry name" value="Sialidase_non-viral"/>
    <property type="match status" value="1"/>
</dbReference>
<dbReference type="Proteomes" id="UP000239800">
    <property type="component" value="Unassembled WGS sequence"/>
</dbReference>
<name>A0A2S7KPV5_9FLAO</name>
<dbReference type="InterPro" id="IPR015943">
    <property type="entry name" value="WD40/YVTN_repeat-like_dom_sf"/>
</dbReference>